<dbReference type="Pfam" id="PF01755">
    <property type="entry name" value="Glyco_transf_25"/>
    <property type="match status" value="1"/>
</dbReference>
<keyword evidence="1" id="KW-1133">Transmembrane helix</keyword>
<dbReference type="KEGG" id="vg:80518619"/>
<dbReference type="GeneID" id="80518619"/>
<dbReference type="InterPro" id="IPR002654">
    <property type="entry name" value="Glyco_trans_25"/>
</dbReference>
<reference evidence="3" key="2">
    <citation type="journal article" date="2018" name="Nat. Commun.">
        <title>Tailed giant Tupanvirus possesses the most complete translational apparatus of the known virosphere.</title>
        <authorList>
            <person name="Abrahao J."/>
            <person name="Silva L."/>
            <person name="Silva L.S."/>
            <person name="Khalil J.Y.B."/>
            <person name="Rodrigues R."/>
            <person name="Arantes T."/>
            <person name="Assis F."/>
            <person name="Boratto P."/>
            <person name="Andrade M."/>
            <person name="Kroon E.G."/>
            <person name="Ribeiro B."/>
            <person name="Bergier I."/>
            <person name="Seligmann H."/>
            <person name="Ghigo E."/>
            <person name="Colson P."/>
            <person name="Levasseur A."/>
            <person name="Kroemer G."/>
            <person name="Raoult D."/>
            <person name="La Scola B."/>
        </authorList>
    </citation>
    <scope>NUCLEOTIDE SEQUENCE [LARGE SCALE GENOMIC DNA]</scope>
    <source>
        <strain evidence="3">Soda lake</strain>
    </source>
</reference>
<feature type="transmembrane region" description="Helical" evidence="1">
    <location>
        <begin position="213"/>
        <end position="241"/>
    </location>
</feature>
<feature type="domain" description="Glycosyl transferase family 25" evidence="2">
    <location>
        <begin position="44"/>
        <end position="155"/>
    </location>
</feature>
<protein>
    <recommendedName>
        <fullName evidence="2">Glycosyl transferase family 25 domain-containing protein</fullName>
    </recommendedName>
</protein>
<name>A0A6N1NUN4_9VIRU</name>
<keyword evidence="1" id="KW-0472">Membrane</keyword>
<dbReference type="EMBL" id="KY523104">
    <property type="protein sequence ID" value="QKU35198.1"/>
    <property type="molecule type" value="Genomic_DNA"/>
</dbReference>
<evidence type="ECO:0000259" key="2">
    <source>
        <dbReference type="Pfam" id="PF01755"/>
    </source>
</evidence>
<evidence type="ECO:0000256" key="1">
    <source>
        <dbReference type="SAM" id="Phobius"/>
    </source>
</evidence>
<sequence length="247" mass="29171">MSIDGYYCINLYDRDDRMNEVKQIFDKYNLPVKFFRVERDKISGARGCFTSHVKIINDAYKKNLNNVLIFEDDIVCYLSKDEFDNKMNEVHDFIKNYKFDILFLGSVPNIYSRNTNRIYGNIYNTHAFCTHAYILSRSGIEKFKNLVYDGTPIDFVYMDCDNTYAIYPSIFYQNESKSDIAPAWQQFFGSKTRLIKLMETYATKVNIRLDWPIYFLVVLSMILFFLTAKLIFLIIPIIFVIGNILKQ</sequence>
<keyword evidence="1" id="KW-0812">Transmembrane</keyword>
<evidence type="ECO:0000313" key="3">
    <source>
        <dbReference type="EMBL" id="QKU35198.1"/>
    </source>
</evidence>
<organism evidence="3">
    <name type="scientific">Tupanvirus soda lake</name>
    <dbReference type="NCBI Taxonomy" id="2126985"/>
    <lineage>
        <taxon>Viruses</taxon>
        <taxon>Varidnaviria</taxon>
        <taxon>Bamfordvirae</taxon>
        <taxon>Nucleocytoviricota</taxon>
        <taxon>Megaviricetes</taxon>
        <taxon>Imitervirales</taxon>
        <taxon>Mimiviridae</taxon>
        <taxon>Megamimivirinae</taxon>
        <taxon>Tupanvirus</taxon>
        <taxon>Tupanvirus salinum</taxon>
    </lineage>
</organism>
<proteinExistence type="predicted"/>
<dbReference type="RefSeq" id="YP_010781855.1">
    <property type="nucleotide sequence ID" value="NC_075039.1"/>
</dbReference>
<accession>A0A6N1NUN4</accession>
<reference evidence="3" key="1">
    <citation type="submission" date="2017-01" db="EMBL/GenBank/DDBJ databases">
        <authorList>
            <person name="Assis F.L."/>
            <person name="Abrahao J.S."/>
            <person name="Silva L."/>
            <person name="Khalil J.B."/>
            <person name="Rodrigues R."/>
            <person name="Silva L.S."/>
            <person name="Arantes T."/>
            <person name="Boratto P."/>
            <person name="Andrade M."/>
            <person name="Kroon E.G."/>
            <person name="Ribeiro B."/>
            <person name="Bergier I."/>
            <person name="Seligmann H."/>
            <person name="Ghigo E."/>
            <person name="Colson P."/>
            <person name="Levasseur A."/>
            <person name="Raoult D."/>
            <person name="Scola B.L."/>
        </authorList>
    </citation>
    <scope>NUCLEOTIDE SEQUENCE</scope>
    <source>
        <strain evidence="3">Soda lake</strain>
    </source>
</reference>